<comment type="caution">
    <text evidence="1">The sequence shown here is derived from an EMBL/GenBank/DDBJ whole genome shotgun (WGS) entry which is preliminary data.</text>
</comment>
<accession>A0ABR7X4G2</accession>
<dbReference type="EMBL" id="JACWMW010000002">
    <property type="protein sequence ID" value="MBD1385468.1"/>
    <property type="molecule type" value="Genomic_DNA"/>
</dbReference>
<organism evidence="1 2">
    <name type="scientific">Mucilaginibacter rigui</name>
    <dbReference type="NCBI Taxonomy" id="534635"/>
    <lineage>
        <taxon>Bacteria</taxon>
        <taxon>Pseudomonadati</taxon>
        <taxon>Bacteroidota</taxon>
        <taxon>Sphingobacteriia</taxon>
        <taxon>Sphingobacteriales</taxon>
        <taxon>Sphingobacteriaceae</taxon>
        <taxon>Mucilaginibacter</taxon>
    </lineage>
</organism>
<reference evidence="1 2" key="1">
    <citation type="submission" date="2020-09" db="EMBL/GenBank/DDBJ databases">
        <title>Novel species of Mucilaginibacter isolated from a glacier on the Tibetan Plateau.</title>
        <authorList>
            <person name="Liu Q."/>
            <person name="Xin Y.-H."/>
        </authorList>
    </citation>
    <scope>NUCLEOTIDE SEQUENCE [LARGE SCALE GENOMIC DNA]</scope>
    <source>
        <strain evidence="1 2">CGMCC 1.13878</strain>
    </source>
</reference>
<dbReference type="RefSeq" id="WP_191175343.1">
    <property type="nucleotide sequence ID" value="NZ_JACWMW010000002.1"/>
</dbReference>
<proteinExistence type="predicted"/>
<sequence length="242" mass="27282">MKHVLIMIGVVLLGTFCCYAQKTITTKPVYLKYQDSADTLYLPVVSNKSPELQKALSEKEILNGKTIAEVVSEYAECGCGITALNYDVNYFSGDIISVNLMYETMGAYPSSYQRWVTLNTKTGKPVLLSKILTAKGLRIIKARYKRILSERIQDDKNSLKDDPDYDSVIYDRLMKTVNTFNISSPATKYLITSKGILLSSDDVLPHVVQAFEPQRDVLFSYKQLMKMKYLDPNGLLGISKSR</sequence>
<keyword evidence="2" id="KW-1185">Reference proteome</keyword>
<evidence type="ECO:0008006" key="3">
    <source>
        <dbReference type="Google" id="ProtNLM"/>
    </source>
</evidence>
<evidence type="ECO:0000313" key="1">
    <source>
        <dbReference type="EMBL" id="MBD1385468.1"/>
    </source>
</evidence>
<name>A0ABR7X4G2_9SPHI</name>
<dbReference type="Proteomes" id="UP000618754">
    <property type="component" value="Unassembled WGS sequence"/>
</dbReference>
<gene>
    <name evidence="1" type="ORF">IDJ75_09285</name>
</gene>
<evidence type="ECO:0000313" key="2">
    <source>
        <dbReference type="Proteomes" id="UP000618754"/>
    </source>
</evidence>
<protein>
    <recommendedName>
        <fullName evidence="3">DUF4919 domain-containing protein</fullName>
    </recommendedName>
</protein>